<dbReference type="EMBL" id="QPEX01000019">
    <property type="protein sequence ID" value="RCS50508.1"/>
    <property type="molecule type" value="Genomic_DNA"/>
</dbReference>
<dbReference type="RefSeq" id="WP_114368656.1">
    <property type="nucleotide sequence ID" value="NZ_QPEX01000019.1"/>
</dbReference>
<accession>A0A368KVA8</accession>
<dbReference type="AlphaFoldDB" id="A0A368KVA8"/>
<comment type="caution">
    <text evidence="1">The sequence shown here is derived from an EMBL/GenBank/DDBJ whole genome shotgun (WGS) entry which is preliminary data.</text>
</comment>
<name>A0A368KVA8_9BACT</name>
<reference evidence="1 2" key="1">
    <citation type="submission" date="2018-07" db="EMBL/GenBank/DDBJ databases">
        <title>Comparative genomes isolates from brazilian mangrove.</title>
        <authorList>
            <person name="De Araujo J.E."/>
            <person name="Taketani R.G."/>
            <person name="Silva M.C.P."/>
            <person name="Lourenco M.V."/>
            <person name="Oliveira V.M."/>
            <person name="Andreote F.D."/>
        </authorList>
    </citation>
    <scope>NUCLEOTIDE SEQUENCE [LARGE SCALE GENOMIC DNA]</scope>
    <source>
        <strain evidence="1 2">HEX PRIS-MGV</strain>
    </source>
</reference>
<proteinExistence type="predicted"/>
<evidence type="ECO:0000313" key="2">
    <source>
        <dbReference type="Proteomes" id="UP000253562"/>
    </source>
</evidence>
<dbReference type="Proteomes" id="UP000253562">
    <property type="component" value="Unassembled WGS sequence"/>
</dbReference>
<protein>
    <submittedName>
        <fullName evidence="1">Uncharacterized protein</fullName>
    </submittedName>
</protein>
<gene>
    <name evidence="1" type="ORF">DTL42_10345</name>
</gene>
<evidence type="ECO:0000313" key="1">
    <source>
        <dbReference type="EMBL" id="RCS50508.1"/>
    </source>
</evidence>
<sequence>MRFIFIYLVMVMVGVANSIAIAQEFDWKAQPKLVQDAAKTLKANATQHPRVIAGKLSNARGIALWSSNEASEDFVFRKSPPTEIPDEIAAEDFVFREIQATKQPDRSIAAEDFIFRKLEDERIHATRAGGTDGLVDIHFVKEGRSVRWKKSEPHARFRILVLQADEPSEQSSFPRVHAVWDSEGDSPDIKTPSGDYSVLIYPTQVEQGDKPHLSYEMEWDETAADRSATPSDN</sequence>
<organism evidence="1 2">
    <name type="scientific">Bremerella cremea</name>
    <dbReference type="NCBI Taxonomy" id="1031537"/>
    <lineage>
        <taxon>Bacteria</taxon>
        <taxon>Pseudomonadati</taxon>
        <taxon>Planctomycetota</taxon>
        <taxon>Planctomycetia</taxon>
        <taxon>Pirellulales</taxon>
        <taxon>Pirellulaceae</taxon>
        <taxon>Bremerella</taxon>
    </lineage>
</organism>